<dbReference type="InterPro" id="IPR027417">
    <property type="entry name" value="P-loop_NTPase"/>
</dbReference>
<evidence type="ECO:0008006" key="3">
    <source>
        <dbReference type="Google" id="ProtNLM"/>
    </source>
</evidence>
<accession>A0ABT6YVR1</accession>
<sequence>MNNPFDITKAVDYTNEQLFDYWVDFPVPFVDLIKPTSPVSMIVLGSKGSGKTHVMKYFSFELQKLRYRDNIMCQLKSDGYIGIYWRCSGLNGARFHRKGYDESFWKSIFEYYSEIWVGILLLKVLDELDYISNNEFINRDILNEITKLFDIKPDYTFESLTSVIIYLDKLLVDLSIEVNNLVFTNGKGFSDNFKIHISPTKFFFGLPKLLKEKISFFSTIQFVYLIDEYENLLEYQQKYYNTLLREKENPTSFKIGSRHYGIQTFQTYSGLEEIKEGAEFELLNLDNILRDNERNFAYLRGICEKKLRLSEYNTNEREFSSFFQEINLNNPSELSEHLLKKANNRELKHITKLKGILLNNVDEKSSSKVIANINKLDSLLLQKATILLIYRHIRTNGFDKLIEIVESLTASKSPGEYPEQDKILKYYKFDFIDQLHRENNYMLPYFGFENLLKLASGNPRTLLRMLKEIFKQAEFNQENPFKFKSIISIDSQLSGIYKESQRIFEDLGNSSDMAVIALTRIGELLQTIRFADIPPESSISIFRINQSEISPEFAAYFDTLLNYSYLIEEDNRRQRNSEIKNRVFKINSAIIPKWELSLSKRGVIDITATDLKYIFDKEGGTFKKYLESEERKYSINNKNIGNHQISIEF</sequence>
<dbReference type="RefSeq" id="WP_283380216.1">
    <property type="nucleotide sequence ID" value="NZ_JASHIE010000001.1"/>
</dbReference>
<dbReference type="InterPro" id="IPR056955">
    <property type="entry name" value="ORC-CDC6-like"/>
</dbReference>
<dbReference type="Gene3D" id="3.40.50.300">
    <property type="entry name" value="P-loop containing nucleotide triphosphate hydrolases"/>
    <property type="match status" value="1"/>
</dbReference>
<proteinExistence type="predicted"/>
<gene>
    <name evidence="1" type="ORF">QM481_00435</name>
</gene>
<reference evidence="1 2" key="1">
    <citation type="submission" date="2023-05" db="EMBL/GenBank/DDBJ databases">
        <title>Novel species of genus Flectobacillus isolated from stream in China.</title>
        <authorList>
            <person name="Lu H."/>
        </authorList>
    </citation>
    <scope>NUCLEOTIDE SEQUENCE [LARGE SCALE GENOMIC DNA]</scope>
    <source>
        <strain evidence="1 2">LFS242W</strain>
    </source>
</reference>
<comment type="caution">
    <text evidence="1">The sequence shown here is derived from an EMBL/GenBank/DDBJ whole genome shotgun (WGS) entry which is preliminary data.</text>
</comment>
<dbReference type="Pfam" id="PF24389">
    <property type="entry name" value="ORC-CDC6-like"/>
    <property type="match status" value="1"/>
</dbReference>
<name>A0ABT6YVR1_9BACT</name>
<keyword evidence="2" id="KW-1185">Reference proteome</keyword>
<dbReference type="Proteomes" id="UP001225761">
    <property type="component" value="Unassembled WGS sequence"/>
</dbReference>
<protein>
    <recommendedName>
        <fullName evidence="3">ATP-binding protein</fullName>
    </recommendedName>
</protein>
<evidence type="ECO:0000313" key="2">
    <source>
        <dbReference type="Proteomes" id="UP001225761"/>
    </source>
</evidence>
<organism evidence="1 2">
    <name type="scientific">Flectobacillus rivi</name>
    <dbReference type="NCBI Taxonomy" id="2984209"/>
    <lineage>
        <taxon>Bacteria</taxon>
        <taxon>Pseudomonadati</taxon>
        <taxon>Bacteroidota</taxon>
        <taxon>Cytophagia</taxon>
        <taxon>Cytophagales</taxon>
        <taxon>Flectobacillaceae</taxon>
        <taxon>Flectobacillus</taxon>
    </lineage>
</organism>
<evidence type="ECO:0000313" key="1">
    <source>
        <dbReference type="EMBL" id="MDI9872971.1"/>
    </source>
</evidence>
<dbReference type="EMBL" id="JASHIE010000001">
    <property type="protein sequence ID" value="MDI9872971.1"/>
    <property type="molecule type" value="Genomic_DNA"/>
</dbReference>